<name>A0A0J1AA84_ACIBA</name>
<dbReference type="PATRIC" id="fig|1409923.3.peg.352"/>
<evidence type="ECO:0000313" key="1">
    <source>
        <dbReference type="EMBL" id="KLT91411.1"/>
    </source>
</evidence>
<proteinExistence type="predicted"/>
<accession>A0A0J1AA84</accession>
<evidence type="ECO:0000313" key="2">
    <source>
        <dbReference type="Proteomes" id="UP000036122"/>
    </source>
</evidence>
<gene>
    <name evidence="1" type="ORF">T630_2195</name>
</gene>
<sequence length="71" mass="8160">MKICIGGDLDGVKIDLNKKSFKATEIDSLKSSEYFKQVYVKNEKIYSFWICKDLSPKEAAKRAEDILVKLK</sequence>
<protein>
    <submittedName>
        <fullName evidence="1">Uncharacterized protein</fullName>
    </submittedName>
</protein>
<organism evidence="1 2">
    <name type="scientific">Acinetobacter baumannii MRSN 3527</name>
    <dbReference type="NCBI Taxonomy" id="1409923"/>
    <lineage>
        <taxon>Bacteria</taxon>
        <taxon>Pseudomonadati</taxon>
        <taxon>Pseudomonadota</taxon>
        <taxon>Gammaproteobacteria</taxon>
        <taxon>Moraxellales</taxon>
        <taxon>Moraxellaceae</taxon>
        <taxon>Acinetobacter</taxon>
        <taxon>Acinetobacter calcoaceticus/baumannii complex</taxon>
    </lineage>
</organism>
<comment type="caution">
    <text evidence="1">The sequence shown here is derived from an EMBL/GenBank/DDBJ whole genome shotgun (WGS) entry which is preliminary data.</text>
</comment>
<dbReference type="Proteomes" id="UP000036122">
    <property type="component" value="Unassembled WGS sequence"/>
</dbReference>
<reference evidence="1 2" key="1">
    <citation type="submission" date="2014-07" db="EMBL/GenBank/DDBJ databases">
        <authorList>
            <person name="Harkins D.M."/>
            <person name="Lesho E."/>
            <person name="Waterman P.E."/>
            <person name="Chan A."/>
            <person name="Fouts D.E."/>
        </authorList>
    </citation>
    <scope>NUCLEOTIDE SEQUENCE [LARGE SCALE GENOMIC DNA]</scope>
    <source>
        <strain evidence="1 2">MRSN 3527</strain>
    </source>
</reference>
<dbReference type="EMBL" id="JPHZ01000007">
    <property type="protein sequence ID" value="KLT91411.1"/>
    <property type="molecule type" value="Genomic_DNA"/>
</dbReference>
<dbReference type="AlphaFoldDB" id="A0A0J1AA84"/>